<evidence type="ECO:0000256" key="7">
    <source>
        <dbReference type="NCBIfam" id="TIGR02967"/>
    </source>
</evidence>
<protein>
    <recommendedName>
        <fullName evidence="3 7">Guanine deaminase</fullName>
        <shortName evidence="8">Guanase</shortName>
        <ecNumber evidence="3 7">3.5.4.3</ecNumber>
    </recommendedName>
    <alternativeName>
        <fullName evidence="8">Guanine aminohydrolase</fullName>
    </alternativeName>
</protein>
<reference evidence="11" key="1">
    <citation type="journal article" date="2019" name="Int. J. Syst. Evol. Microbiol.">
        <title>The Global Catalogue of Microorganisms (GCM) 10K type strain sequencing project: providing services to taxonomists for standard genome sequencing and annotation.</title>
        <authorList>
            <consortium name="The Broad Institute Genomics Platform"/>
            <consortium name="The Broad Institute Genome Sequencing Center for Infectious Disease"/>
            <person name="Wu L."/>
            <person name="Ma J."/>
        </authorList>
    </citation>
    <scope>NUCLEOTIDE SEQUENCE [LARGE SCALE GENOMIC DNA]</scope>
    <source>
        <strain evidence="11">CCM 8950</strain>
    </source>
</reference>
<feature type="domain" description="Amidohydrolase-related" evidence="9">
    <location>
        <begin position="70"/>
        <end position="445"/>
    </location>
</feature>
<evidence type="ECO:0000259" key="9">
    <source>
        <dbReference type="Pfam" id="PF01979"/>
    </source>
</evidence>
<proteinExistence type="inferred from homology"/>
<sequence length="446" mass="49145">MIISYLKVIEGTSFSSSSQTEVTYQAQQLICLDDNGYIARTIEPSDSDYVSVKQIAQANDTLTTLRPNQYVLPGFIDLHIHAPQWPNAGLALDRPLNEWLNTYTFPLEAKYQDLDFAKLVYNDLVQELLANGTTTALYFGTVHNAANLELAKACIRHGQRGFVGKVAMDNPAQTPDYYQDASAQVAVDQTEQFIQQLGELNQTTDLKQTPVITPRFVPSCTPASLQGLGDLARKYDLPVQSHCSESDWENGYALEHYQMRDADVLDHYGLLTDKAVMAHGTQLNDHDYALFAKQGVAVAHCPISNVYFGNAVLPVKRVLAHHVKTGLGTDISGGYSPSLYQNIRQAVMSSRLLQDGVDNQLPADQRGVNDSAISVKTAFYLATLGGAQSLHLQTGKIAAGYLADLQVVSLKNVFQADDADNIFEKLMYQTSQADIEQVYVQGEQVK</sequence>
<evidence type="ECO:0000256" key="6">
    <source>
        <dbReference type="ARBA" id="ARBA00022833"/>
    </source>
</evidence>
<evidence type="ECO:0000256" key="2">
    <source>
        <dbReference type="ARBA" id="ARBA00006745"/>
    </source>
</evidence>
<comment type="function">
    <text evidence="8">Catalyzes the hydrolytic deamination of guanine, producing xanthine and ammonia.</text>
</comment>
<keyword evidence="11" id="KW-1185">Reference proteome</keyword>
<evidence type="ECO:0000256" key="3">
    <source>
        <dbReference type="ARBA" id="ARBA00012781"/>
    </source>
</evidence>
<keyword evidence="5 8" id="KW-0378">Hydrolase</keyword>
<evidence type="ECO:0000256" key="4">
    <source>
        <dbReference type="ARBA" id="ARBA00022723"/>
    </source>
</evidence>
<dbReference type="InterPro" id="IPR011059">
    <property type="entry name" value="Metal-dep_hydrolase_composite"/>
</dbReference>
<evidence type="ECO:0000256" key="1">
    <source>
        <dbReference type="ARBA" id="ARBA00004984"/>
    </source>
</evidence>
<dbReference type="InterPro" id="IPR014311">
    <property type="entry name" value="Guanine_deaminase"/>
</dbReference>
<evidence type="ECO:0000256" key="8">
    <source>
        <dbReference type="RuleBase" id="RU366009"/>
    </source>
</evidence>
<name>A0ABW1TBB8_9LACO</name>
<keyword evidence="4 8" id="KW-0479">Metal-binding</keyword>
<evidence type="ECO:0000313" key="10">
    <source>
        <dbReference type="EMBL" id="MFC6254822.1"/>
    </source>
</evidence>
<dbReference type="SUPFAM" id="SSF51338">
    <property type="entry name" value="Composite domain of metallo-dependent hydrolases"/>
    <property type="match status" value="1"/>
</dbReference>
<dbReference type="SUPFAM" id="SSF51556">
    <property type="entry name" value="Metallo-dependent hydrolases"/>
    <property type="match status" value="1"/>
</dbReference>
<comment type="similarity">
    <text evidence="2 8">Belongs to the metallo-dependent hydrolases superfamily. ATZ/TRZ family.</text>
</comment>
<dbReference type="PANTHER" id="PTHR11271:SF6">
    <property type="entry name" value="GUANINE DEAMINASE"/>
    <property type="match status" value="1"/>
</dbReference>
<dbReference type="InterPro" id="IPR032466">
    <property type="entry name" value="Metal_Hydrolase"/>
</dbReference>
<dbReference type="EMBL" id="JBHSSA010000101">
    <property type="protein sequence ID" value="MFC6254822.1"/>
    <property type="molecule type" value="Genomic_DNA"/>
</dbReference>
<dbReference type="InterPro" id="IPR006680">
    <property type="entry name" value="Amidohydro-rel"/>
</dbReference>
<evidence type="ECO:0000313" key="11">
    <source>
        <dbReference type="Proteomes" id="UP001596190"/>
    </source>
</evidence>
<evidence type="ECO:0000256" key="5">
    <source>
        <dbReference type="ARBA" id="ARBA00022801"/>
    </source>
</evidence>
<comment type="catalytic activity">
    <reaction evidence="8">
        <text>guanine + H2O + H(+) = xanthine + NH4(+)</text>
        <dbReference type="Rhea" id="RHEA:14665"/>
        <dbReference type="ChEBI" id="CHEBI:15377"/>
        <dbReference type="ChEBI" id="CHEBI:15378"/>
        <dbReference type="ChEBI" id="CHEBI:16235"/>
        <dbReference type="ChEBI" id="CHEBI:17712"/>
        <dbReference type="ChEBI" id="CHEBI:28938"/>
        <dbReference type="EC" id="3.5.4.3"/>
    </reaction>
</comment>
<dbReference type="Gene3D" id="2.30.40.10">
    <property type="entry name" value="Urease, subunit C, domain 1"/>
    <property type="match status" value="1"/>
</dbReference>
<dbReference type="Gene3D" id="3.20.20.140">
    <property type="entry name" value="Metal-dependent hydrolases"/>
    <property type="match status" value="1"/>
</dbReference>
<dbReference type="Proteomes" id="UP001596190">
    <property type="component" value="Unassembled WGS sequence"/>
</dbReference>
<dbReference type="PANTHER" id="PTHR11271">
    <property type="entry name" value="GUANINE DEAMINASE"/>
    <property type="match status" value="1"/>
</dbReference>
<comment type="pathway">
    <text evidence="1 8">Purine metabolism; guanine degradation; xanthine from guanine: step 1/1.</text>
</comment>
<organism evidence="10 11">
    <name type="scientific">Secundilactobacillus hailunensis</name>
    <dbReference type="NCBI Taxonomy" id="2559923"/>
    <lineage>
        <taxon>Bacteria</taxon>
        <taxon>Bacillati</taxon>
        <taxon>Bacillota</taxon>
        <taxon>Bacilli</taxon>
        <taxon>Lactobacillales</taxon>
        <taxon>Lactobacillaceae</taxon>
        <taxon>Secundilactobacillus</taxon>
    </lineage>
</organism>
<dbReference type="RefSeq" id="WP_137631743.1">
    <property type="nucleotide sequence ID" value="NZ_BJDO01000055.1"/>
</dbReference>
<dbReference type="InterPro" id="IPR051607">
    <property type="entry name" value="Metallo-dep_hydrolases"/>
</dbReference>
<dbReference type="GO" id="GO:0008892">
    <property type="term" value="F:guanine deaminase activity"/>
    <property type="evidence" value="ECO:0007669"/>
    <property type="project" value="UniProtKB-EC"/>
</dbReference>
<dbReference type="EC" id="3.5.4.3" evidence="3 7"/>
<dbReference type="NCBIfam" id="TIGR02967">
    <property type="entry name" value="guan_deamin"/>
    <property type="match status" value="1"/>
</dbReference>
<comment type="caution">
    <text evidence="10">The sequence shown here is derived from an EMBL/GenBank/DDBJ whole genome shotgun (WGS) entry which is preliminary data.</text>
</comment>
<comment type="cofactor">
    <cofactor evidence="8">
        <name>Zn(2+)</name>
        <dbReference type="ChEBI" id="CHEBI:29105"/>
    </cofactor>
    <text evidence="8">Binds 1 zinc ion per subunit.</text>
</comment>
<accession>A0ABW1TBB8</accession>
<dbReference type="Pfam" id="PF01979">
    <property type="entry name" value="Amidohydro_1"/>
    <property type="match status" value="1"/>
</dbReference>
<gene>
    <name evidence="10" type="primary">guaD</name>
    <name evidence="10" type="ORF">ACFP1H_09560</name>
</gene>
<keyword evidence="6 8" id="KW-0862">Zinc</keyword>